<dbReference type="Gene3D" id="3.40.109.10">
    <property type="entry name" value="NADH Oxidase"/>
    <property type="match status" value="2"/>
</dbReference>
<dbReference type="KEGG" id="mko:MKLM6_3006"/>
<comment type="caution">
    <text evidence="1">The sequence shown here is derived from an EMBL/GenBank/DDBJ whole genome shotgun (WGS) entry which is preliminary data.</text>
</comment>
<reference evidence="1 2" key="1">
    <citation type="submission" date="2016-03" db="EMBL/GenBank/DDBJ databases">
        <authorList>
            <person name="Heylen K."/>
            <person name="De Vos P."/>
            <person name="Vekeman B."/>
        </authorList>
    </citation>
    <scope>NUCLEOTIDE SEQUENCE [LARGE SCALE GENOMIC DNA]</scope>
    <source>
        <strain evidence="1 2">R-49807</strain>
    </source>
</reference>
<dbReference type="RefSeq" id="WP_064030437.1">
    <property type="nucleotide sequence ID" value="NZ_CP023669.1"/>
</dbReference>
<sequence length="354" mass="40016">MNTQSLNKILEAAIRAPSGDNLQPWKIEVSSTPSFTIDLYNLPDKDGSTYNYLQNASYIAHGAFIENIIISAKHFGYSTDIKLFPEEANPDFVAKIHFEEAAPEISPLYDAIFKRCTNRYPFKAYEIPSENIKILSEIGDDIDGIDIHITAERSLINALAKIFAFNDRLVFENKLLHEFVFKQIRWSNAQAEATLDGMHIDTLGLNFLEKPFFPLIKNWPLVELLNNIGLSKIIGLKGKYNCRSASALGIITVKTADKHNLIRCGQAAQRIWLEAEHQELAFQPIVGLPLLIFQLNQNHIPNVSSKHVEKIHAAERELTNLFNISAQELLVFGFRIGKAHSIMTRTYRKSANPL</sequence>
<name>A0A291ILY7_9GAMM</name>
<organism evidence="1 2">
    <name type="scientific">Methylomonas koyamae</name>
    <dbReference type="NCBI Taxonomy" id="702114"/>
    <lineage>
        <taxon>Bacteria</taxon>
        <taxon>Pseudomonadati</taxon>
        <taxon>Pseudomonadota</taxon>
        <taxon>Gammaproteobacteria</taxon>
        <taxon>Methylococcales</taxon>
        <taxon>Methylococcaceae</taxon>
        <taxon>Methylomonas</taxon>
    </lineage>
</organism>
<dbReference type="InterPro" id="IPR000415">
    <property type="entry name" value="Nitroreductase-like"/>
</dbReference>
<accession>A0A291ILY7</accession>
<gene>
    <name evidence="1" type="ORF">A1356_21100</name>
</gene>
<dbReference type="AlphaFoldDB" id="A0A291ILY7"/>
<keyword evidence="2" id="KW-1185">Reference proteome</keyword>
<evidence type="ECO:0000313" key="2">
    <source>
        <dbReference type="Proteomes" id="UP000077734"/>
    </source>
</evidence>
<protein>
    <submittedName>
        <fullName evidence="1">Uncharacterized protein</fullName>
    </submittedName>
</protein>
<dbReference type="GO" id="GO:0016491">
    <property type="term" value="F:oxidoreductase activity"/>
    <property type="evidence" value="ECO:0007669"/>
    <property type="project" value="InterPro"/>
</dbReference>
<dbReference type="SUPFAM" id="SSF55469">
    <property type="entry name" value="FMN-dependent nitroreductase-like"/>
    <property type="match status" value="2"/>
</dbReference>
<evidence type="ECO:0000313" key="1">
    <source>
        <dbReference type="EMBL" id="OAI21451.1"/>
    </source>
</evidence>
<proteinExistence type="predicted"/>
<dbReference type="EMBL" id="LUUL01000141">
    <property type="protein sequence ID" value="OAI21451.1"/>
    <property type="molecule type" value="Genomic_DNA"/>
</dbReference>
<dbReference type="Proteomes" id="UP000077734">
    <property type="component" value="Unassembled WGS sequence"/>
</dbReference>